<reference evidence="5" key="1">
    <citation type="submission" date="2015-12" db="EMBL/GenBank/DDBJ databases">
        <title>De novo transcriptome assembly of four potential Pierce s Disease insect vectors from Arizona vineyards.</title>
        <authorList>
            <person name="Tassone E.E."/>
        </authorList>
    </citation>
    <scope>NUCLEOTIDE SEQUENCE</scope>
</reference>
<keyword evidence="4" id="KW-0812">Transmembrane</keyword>
<evidence type="ECO:0000256" key="3">
    <source>
        <dbReference type="ARBA" id="ARBA00022679"/>
    </source>
</evidence>
<dbReference type="InterPro" id="IPR044611">
    <property type="entry name" value="E3A/B/C-like"/>
</dbReference>
<accession>A0A1B6E9F9</accession>
<name>A0A1B6E9F9_9HEMI</name>
<comment type="catalytic activity">
    <reaction evidence="1">
        <text>S-ubiquitinyl-[E2 ubiquitin-conjugating enzyme]-L-cysteine + [acceptor protein]-L-lysine = [E2 ubiquitin-conjugating enzyme]-L-cysteine + N(6)-ubiquitinyl-[acceptor protein]-L-lysine.</text>
        <dbReference type="EC" id="2.3.2.26"/>
    </reaction>
</comment>
<keyword evidence="3" id="KW-0808">Transferase</keyword>
<dbReference type="GO" id="GO:0000209">
    <property type="term" value="P:protein polyubiquitination"/>
    <property type="evidence" value="ECO:0007669"/>
    <property type="project" value="InterPro"/>
</dbReference>
<evidence type="ECO:0000256" key="4">
    <source>
        <dbReference type="SAM" id="Phobius"/>
    </source>
</evidence>
<evidence type="ECO:0000256" key="2">
    <source>
        <dbReference type="ARBA" id="ARBA00012485"/>
    </source>
</evidence>
<dbReference type="PROSITE" id="PS50096">
    <property type="entry name" value="IQ"/>
    <property type="match status" value="1"/>
</dbReference>
<dbReference type="EMBL" id="GEDC01002732">
    <property type="protein sequence ID" value="JAS34566.1"/>
    <property type="molecule type" value="Transcribed_RNA"/>
</dbReference>
<keyword evidence="4" id="KW-1133">Transmembrane helix</keyword>
<dbReference type="EC" id="2.3.2.26" evidence="2"/>
<protein>
    <recommendedName>
        <fullName evidence="2">HECT-type E3 ubiquitin transferase</fullName>
        <ecNumber evidence="2">2.3.2.26</ecNumber>
    </recommendedName>
</protein>
<feature type="transmembrane region" description="Helical" evidence="4">
    <location>
        <begin position="117"/>
        <end position="139"/>
    </location>
</feature>
<evidence type="ECO:0000313" key="5">
    <source>
        <dbReference type="EMBL" id="JAS34566.1"/>
    </source>
</evidence>
<gene>
    <name evidence="5" type="ORF">g.35726</name>
</gene>
<proteinExistence type="predicted"/>
<dbReference type="PANTHER" id="PTHR45700">
    <property type="entry name" value="UBIQUITIN-PROTEIN LIGASE E3C"/>
    <property type="match status" value="1"/>
</dbReference>
<dbReference type="AlphaFoldDB" id="A0A1B6E9F9"/>
<dbReference type="GO" id="GO:0006511">
    <property type="term" value="P:ubiquitin-dependent protein catabolic process"/>
    <property type="evidence" value="ECO:0007669"/>
    <property type="project" value="TreeGrafter"/>
</dbReference>
<sequence length="155" mass="18552">MYSFEGEFRRLPEQNLAGASKKQEREELLNRAHLERLKREEYRRRQHSTLCIQSYIRSYQTRQKQKTKQRDEFDLLVENLKNNPPDDAMLAVLVQKLLFFYNQNIDTNRVVSIINILMRYLCCTILILLFYLFPGIWLLGRGSNLMHVGFFGNIF</sequence>
<organism evidence="5">
    <name type="scientific">Clastoptera arizonana</name>
    <name type="common">Arizona spittle bug</name>
    <dbReference type="NCBI Taxonomy" id="38151"/>
    <lineage>
        <taxon>Eukaryota</taxon>
        <taxon>Metazoa</taxon>
        <taxon>Ecdysozoa</taxon>
        <taxon>Arthropoda</taxon>
        <taxon>Hexapoda</taxon>
        <taxon>Insecta</taxon>
        <taxon>Pterygota</taxon>
        <taxon>Neoptera</taxon>
        <taxon>Paraneoptera</taxon>
        <taxon>Hemiptera</taxon>
        <taxon>Auchenorrhyncha</taxon>
        <taxon>Cercopoidea</taxon>
        <taxon>Clastopteridae</taxon>
        <taxon>Clastoptera</taxon>
    </lineage>
</organism>
<dbReference type="GO" id="GO:0061630">
    <property type="term" value="F:ubiquitin protein ligase activity"/>
    <property type="evidence" value="ECO:0007669"/>
    <property type="project" value="UniProtKB-EC"/>
</dbReference>
<evidence type="ECO:0000256" key="1">
    <source>
        <dbReference type="ARBA" id="ARBA00000885"/>
    </source>
</evidence>
<dbReference type="PANTHER" id="PTHR45700:SF2">
    <property type="entry name" value="UBIQUITIN-PROTEIN LIGASE E3C"/>
    <property type="match status" value="1"/>
</dbReference>
<keyword evidence="4" id="KW-0472">Membrane</keyword>